<proteinExistence type="predicted"/>
<evidence type="ECO:0008006" key="3">
    <source>
        <dbReference type="Google" id="ProtNLM"/>
    </source>
</evidence>
<dbReference type="RefSeq" id="WP_066324577.1">
    <property type="nucleotide sequence ID" value="NZ_CP015438.1"/>
</dbReference>
<reference evidence="1 2" key="1">
    <citation type="journal article" date="2006" name="Syst. Appl. Microbiol.">
        <title>Anoxybacillus amylolyticus sp. nov., a thermophilic amylase producing bacterium isolated from Mount Rittmann (Antarctica).</title>
        <authorList>
            <person name="Poli A."/>
            <person name="Esposito E."/>
            <person name="Lama L."/>
            <person name="Orlando P."/>
            <person name="Nicolaus G."/>
            <person name="de Appolonia F."/>
            <person name="Gambacorta A."/>
            <person name="Nicolaus B."/>
        </authorList>
    </citation>
    <scope>NUCLEOTIDE SEQUENCE [LARGE SCALE GENOMIC DNA]</scope>
    <source>
        <strain evidence="1 2">DSM 15939</strain>
    </source>
</reference>
<dbReference type="EMBL" id="CP015438">
    <property type="protein sequence ID" value="ANB60233.1"/>
    <property type="molecule type" value="Genomic_DNA"/>
</dbReference>
<gene>
    <name evidence="1" type="ORF">GFC30_1845</name>
</gene>
<dbReference type="Proteomes" id="UP000076865">
    <property type="component" value="Chromosome"/>
</dbReference>
<accession>A0A160F3Q0</accession>
<dbReference type="PATRIC" id="fig|294699.3.peg.1889"/>
<protein>
    <recommendedName>
        <fullName evidence="3">YneQ</fullName>
    </recommendedName>
</protein>
<organism evidence="1 2">
    <name type="scientific">Anoxybacteroides amylolyticum</name>
    <dbReference type="NCBI Taxonomy" id="294699"/>
    <lineage>
        <taxon>Bacteria</taxon>
        <taxon>Bacillati</taxon>
        <taxon>Bacillota</taxon>
        <taxon>Bacilli</taxon>
        <taxon>Bacillales</taxon>
        <taxon>Anoxybacillaceae</taxon>
        <taxon>Anoxybacteroides</taxon>
    </lineage>
</organism>
<dbReference type="OrthoDB" id="2361368at2"/>
<evidence type="ECO:0000313" key="1">
    <source>
        <dbReference type="EMBL" id="ANB60233.1"/>
    </source>
</evidence>
<sequence length="99" mass="12044">MAFGIRKQELKRWKEKVKTGEIAFITHFWYDARFPYYTTVAKVGCNDLEKLLAWGTKYQLRPEWVHKHDSFLHFDLLGEKQKEVLRKEGIDERVKRFRL</sequence>
<name>A0A160F3Q0_9BACL</name>
<evidence type="ECO:0000313" key="2">
    <source>
        <dbReference type="Proteomes" id="UP000076865"/>
    </source>
</evidence>
<keyword evidence="2" id="KW-1185">Reference proteome</keyword>
<dbReference type="KEGG" id="aamy:GFC30_1845"/>
<dbReference type="AlphaFoldDB" id="A0A160F3Q0"/>